<keyword evidence="5" id="KW-0274">FAD</keyword>
<dbReference type="EMBL" id="CP056069">
    <property type="protein sequence ID" value="UKK00627.1"/>
    <property type="molecule type" value="Genomic_DNA"/>
</dbReference>
<accession>A0A976MAB2</accession>
<evidence type="ECO:0000256" key="6">
    <source>
        <dbReference type="ARBA" id="ARBA00022857"/>
    </source>
</evidence>
<keyword evidence="4" id="KW-0288">FMN</keyword>
<comment type="cofactor">
    <cofactor evidence="1">
        <name>FMN</name>
        <dbReference type="ChEBI" id="CHEBI:58210"/>
    </cofactor>
</comment>
<dbReference type="InterPro" id="IPR029039">
    <property type="entry name" value="Flavoprotein-like_sf"/>
</dbReference>
<evidence type="ECO:0000256" key="4">
    <source>
        <dbReference type="ARBA" id="ARBA00022643"/>
    </source>
</evidence>
<evidence type="ECO:0000256" key="1">
    <source>
        <dbReference type="ARBA" id="ARBA00001917"/>
    </source>
</evidence>
<dbReference type="AlphaFoldDB" id="A0A976MAB2"/>
<dbReference type="PANTHER" id="PTHR19384">
    <property type="entry name" value="NITRIC OXIDE SYNTHASE-RELATED"/>
    <property type="match status" value="1"/>
</dbReference>
<dbReference type="InterPro" id="IPR017938">
    <property type="entry name" value="Riboflavin_synthase-like_b-brl"/>
</dbReference>
<feature type="domain" description="Flavodoxin-like" evidence="8">
    <location>
        <begin position="4"/>
        <end position="148"/>
    </location>
</feature>
<name>A0A976MAB2_THEOR</name>
<keyword evidence="7" id="KW-0560">Oxidoreductase</keyword>
<dbReference type="InterPro" id="IPR001094">
    <property type="entry name" value="Flavdoxin-like"/>
</dbReference>
<protein>
    <recommendedName>
        <fullName evidence="8">Flavodoxin-like domain-containing protein</fullName>
    </recommendedName>
</protein>
<dbReference type="SUPFAM" id="SSF52343">
    <property type="entry name" value="Ferredoxin reductase-like, C-terminal NADP-linked domain"/>
    <property type="match status" value="1"/>
</dbReference>
<reference evidence="9" key="1">
    <citation type="submission" date="2022-07" db="EMBL/GenBank/DDBJ databases">
        <title>Evaluation of T. orientalis genome assembly methods using nanopore sequencing and analysis of variation between genomes.</title>
        <authorList>
            <person name="Yam J."/>
            <person name="Micallef M.L."/>
            <person name="Liu M."/>
            <person name="Djordjevic S.P."/>
            <person name="Bogema D.R."/>
            <person name="Jenkins C."/>
        </authorList>
    </citation>
    <scope>NUCLEOTIDE SEQUENCE</scope>
    <source>
        <strain evidence="9">Goon Nure</strain>
    </source>
</reference>
<organism evidence="9 10">
    <name type="scientific">Theileria orientalis</name>
    <dbReference type="NCBI Taxonomy" id="68886"/>
    <lineage>
        <taxon>Eukaryota</taxon>
        <taxon>Sar</taxon>
        <taxon>Alveolata</taxon>
        <taxon>Apicomplexa</taxon>
        <taxon>Aconoidasida</taxon>
        <taxon>Piroplasmida</taxon>
        <taxon>Theileriidae</taxon>
        <taxon>Theileria</taxon>
    </lineage>
</organism>
<gene>
    <name evidence="9" type="ORF">MACK_000701</name>
</gene>
<evidence type="ECO:0000313" key="10">
    <source>
        <dbReference type="Proteomes" id="UP000244811"/>
    </source>
</evidence>
<evidence type="ECO:0000256" key="2">
    <source>
        <dbReference type="ARBA" id="ARBA00001974"/>
    </source>
</evidence>
<evidence type="ECO:0000256" key="5">
    <source>
        <dbReference type="ARBA" id="ARBA00022827"/>
    </source>
</evidence>
<dbReference type="Gene3D" id="1.20.990.10">
    <property type="entry name" value="NADPH-cytochrome p450 Reductase, Chain A, domain 3"/>
    <property type="match status" value="1"/>
</dbReference>
<dbReference type="GO" id="GO:0010181">
    <property type="term" value="F:FMN binding"/>
    <property type="evidence" value="ECO:0007669"/>
    <property type="project" value="InterPro"/>
</dbReference>
<dbReference type="GO" id="GO:0050660">
    <property type="term" value="F:flavin adenine dinucleotide binding"/>
    <property type="evidence" value="ECO:0007669"/>
    <property type="project" value="TreeGrafter"/>
</dbReference>
<evidence type="ECO:0000259" key="8">
    <source>
        <dbReference type="PROSITE" id="PS50902"/>
    </source>
</evidence>
<dbReference type="PROSITE" id="PS50902">
    <property type="entry name" value="FLAVODOXIN_LIKE"/>
    <property type="match status" value="1"/>
</dbReference>
<keyword evidence="6" id="KW-0521">NADP</keyword>
<dbReference type="GO" id="GO:0016491">
    <property type="term" value="F:oxidoreductase activity"/>
    <property type="evidence" value="ECO:0007669"/>
    <property type="project" value="UniProtKB-KW"/>
</dbReference>
<dbReference type="PANTHER" id="PTHR19384:SF10">
    <property type="entry name" value="NADPH-DEPENDENT DIFLAVIN OXIDOREDUCTASE 1"/>
    <property type="match status" value="1"/>
</dbReference>
<dbReference type="SUPFAM" id="SSF52218">
    <property type="entry name" value="Flavoproteins"/>
    <property type="match status" value="1"/>
</dbReference>
<evidence type="ECO:0000256" key="7">
    <source>
        <dbReference type="ARBA" id="ARBA00023002"/>
    </source>
</evidence>
<dbReference type="InterPro" id="IPR023173">
    <property type="entry name" value="NADPH_Cyt_P450_Rdtase_alpha"/>
</dbReference>
<dbReference type="GO" id="GO:0005829">
    <property type="term" value="C:cytosol"/>
    <property type="evidence" value="ECO:0007669"/>
    <property type="project" value="TreeGrafter"/>
</dbReference>
<dbReference type="PRINTS" id="PR00369">
    <property type="entry name" value="FLAVODOXIN"/>
</dbReference>
<evidence type="ECO:0000256" key="3">
    <source>
        <dbReference type="ARBA" id="ARBA00022630"/>
    </source>
</evidence>
<dbReference type="InterPro" id="IPR039261">
    <property type="entry name" value="FNR_nucleotide-bd"/>
</dbReference>
<dbReference type="InterPro" id="IPR003097">
    <property type="entry name" value="CysJ-like_FAD-binding"/>
</dbReference>
<proteinExistence type="predicted"/>
<dbReference type="Gene3D" id="3.40.50.80">
    <property type="entry name" value="Nucleotide-binding domain of ferredoxin-NADP reductase (FNR) module"/>
    <property type="match status" value="1"/>
</dbReference>
<dbReference type="SUPFAM" id="SSF63380">
    <property type="entry name" value="Riboflavin synthase domain-like"/>
    <property type="match status" value="1"/>
</dbReference>
<dbReference type="Pfam" id="PF00667">
    <property type="entry name" value="FAD_binding_1"/>
    <property type="match status" value="1"/>
</dbReference>
<sequence length="674" mass="78943">MSRCCIVYGSETGSTEIASYTTYVYLHKNGIPVEIHLSDLVDLNILLLFDYVIFFVPTCAFGEFPHNFEGIVDTLMDYHARSKYIPSFKYTIFGLGDSRYPQYNVAARKLHSLLSSVRASEFFPLGLGDDQHPLGYDGELVVWRQDLLDYLNQQKGLKSDDFSFETIVYPFRVEKMDIMNPTEYLFQQVCKELYDHKFNPLSYNRGVVRCNKVITSDKHFSSVRSIEIEEDENSYVTGDVLCLFPTDKRVNGLLADIDIDPDQVVCVRRNDSFNIQTVLSVHNEYNLYPVEWIKNKLSMVGMCLMESQIQRFKEVLRMLTGEKMVSSRTLPVGLYMTVSELFKKYLCLKNVCTPFQMYVMSLYTDDPLHKAKLLEMSSETVEGCMEFYRYCKKERRSLYEVLYDFRSVKIPLEVLINICTPYYSRLYSIASSEIDYADRYSFSFMRYPLSVDYRRFKEFVSSKYKRNGRIQLIVGNVNYKMDGKRSVDGVGSSYLNSLRVGHRVEYTIYRPRFRSLILNTDIPVLFIATGTGITVPKPYIEHRSFRFKEIWNRHRLLPKTKDMSFMGFRRPSQDHLYADYRLYEHWCRFVFVYSRVGESKYYVQDSLRDHSKEVYSFLREGMVVIGGKSHPMPAQVIESLVHVLETEAHFSRESGQRFIDESIKQNKIIIDTWG</sequence>
<dbReference type="Pfam" id="PF00258">
    <property type="entry name" value="Flavodoxin_1"/>
    <property type="match status" value="1"/>
</dbReference>
<comment type="cofactor">
    <cofactor evidence="2">
        <name>FAD</name>
        <dbReference type="ChEBI" id="CHEBI:57692"/>
    </cofactor>
</comment>
<keyword evidence="3" id="KW-0285">Flavoprotein</keyword>
<evidence type="ECO:0000313" key="9">
    <source>
        <dbReference type="EMBL" id="UKK00627.1"/>
    </source>
</evidence>
<dbReference type="InterPro" id="IPR008254">
    <property type="entry name" value="Flavodoxin/NO_synth"/>
</dbReference>
<dbReference type="Proteomes" id="UP000244811">
    <property type="component" value="Chromosome 1"/>
</dbReference>
<dbReference type="Gene3D" id="3.40.50.360">
    <property type="match status" value="1"/>
</dbReference>